<evidence type="ECO:0000313" key="2">
    <source>
        <dbReference type="EMBL" id="GFD58152.1"/>
    </source>
</evidence>
<dbReference type="EMBL" id="BKCJ011849363">
    <property type="protein sequence ID" value="GFD58152.1"/>
    <property type="molecule type" value="Genomic_DNA"/>
</dbReference>
<dbReference type="AlphaFoldDB" id="A0A699XDI2"/>
<reference evidence="2" key="1">
    <citation type="journal article" date="2019" name="Sci. Rep.">
        <title>Draft genome of Tanacetum cinerariifolium, the natural source of mosquito coil.</title>
        <authorList>
            <person name="Yamashiro T."/>
            <person name="Shiraishi A."/>
            <person name="Satake H."/>
            <person name="Nakayama K."/>
        </authorList>
    </citation>
    <scope>NUCLEOTIDE SEQUENCE</scope>
</reference>
<accession>A0A699XDI2</accession>
<gene>
    <name evidence="2" type="ORF">Tci_930121</name>
</gene>
<feature type="region of interest" description="Disordered" evidence="1">
    <location>
        <begin position="1"/>
        <end position="22"/>
    </location>
</feature>
<sequence>GLGGAAAGRAGRPDCLGAGRHLPRHPAVLRAGVAAGQLAAPPSPGSRQGLAVCKGDAAGQHERLCAGDRGGVRAQ</sequence>
<comment type="caution">
    <text evidence="2">The sequence shown here is derived from an EMBL/GenBank/DDBJ whole genome shotgun (WGS) entry which is preliminary data.</text>
</comment>
<proteinExistence type="predicted"/>
<feature type="non-terminal residue" evidence="2">
    <location>
        <position position="75"/>
    </location>
</feature>
<name>A0A699XDI2_TANCI</name>
<organism evidence="2">
    <name type="scientific">Tanacetum cinerariifolium</name>
    <name type="common">Dalmatian daisy</name>
    <name type="synonym">Chrysanthemum cinerariifolium</name>
    <dbReference type="NCBI Taxonomy" id="118510"/>
    <lineage>
        <taxon>Eukaryota</taxon>
        <taxon>Viridiplantae</taxon>
        <taxon>Streptophyta</taxon>
        <taxon>Embryophyta</taxon>
        <taxon>Tracheophyta</taxon>
        <taxon>Spermatophyta</taxon>
        <taxon>Magnoliopsida</taxon>
        <taxon>eudicotyledons</taxon>
        <taxon>Gunneridae</taxon>
        <taxon>Pentapetalae</taxon>
        <taxon>asterids</taxon>
        <taxon>campanulids</taxon>
        <taxon>Asterales</taxon>
        <taxon>Asteraceae</taxon>
        <taxon>Asteroideae</taxon>
        <taxon>Anthemideae</taxon>
        <taxon>Anthemidinae</taxon>
        <taxon>Tanacetum</taxon>
    </lineage>
</organism>
<protein>
    <submittedName>
        <fullName evidence="2">Uncharacterized protein</fullName>
    </submittedName>
</protein>
<evidence type="ECO:0000256" key="1">
    <source>
        <dbReference type="SAM" id="MobiDB-lite"/>
    </source>
</evidence>
<feature type="non-terminal residue" evidence="2">
    <location>
        <position position="1"/>
    </location>
</feature>